<evidence type="ECO:0000256" key="3">
    <source>
        <dbReference type="ARBA" id="ARBA00022692"/>
    </source>
</evidence>
<organism evidence="7 8">
    <name type="scientific">Pseudonocardia zijingensis</name>
    <dbReference type="NCBI Taxonomy" id="153376"/>
    <lineage>
        <taxon>Bacteria</taxon>
        <taxon>Bacillati</taxon>
        <taxon>Actinomycetota</taxon>
        <taxon>Actinomycetes</taxon>
        <taxon>Pseudonocardiales</taxon>
        <taxon>Pseudonocardiaceae</taxon>
        <taxon>Pseudonocardia</taxon>
    </lineage>
</organism>
<dbReference type="Gene3D" id="1.20.1250.20">
    <property type="entry name" value="MFS general substrate transporter like domains"/>
    <property type="match status" value="1"/>
</dbReference>
<evidence type="ECO:0000256" key="4">
    <source>
        <dbReference type="ARBA" id="ARBA00022989"/>
    </source>
</evidence>
<feature type="transmembrane region" description="Helical" evidence="6">
    <location>
        <begin position="104"/>
        <end position="125"/>
    </location>
</feature>
<feature type="transmembrane region" description="Helical" evidence="6">
    <location>
        <begin position="224"/>
        <end position="244"/>
    </location>
</feature>
<keyword evidence="3 6" id="KW-0812">Transmembrane</keyword>
<dbReference type="PANTHER" id="PTHR43124:SF3">
    <property type="entry name" value="CHLORAMPHENICOL EFFLUX PUMP RV0191"/>
    <property type="match status" value="1"/>
</dbReference>
<feature type="transmembrane region" description="Helical" evidence="6">
    <location>
        <begin position="29"/>
        <end position="52"/>
    </location>
</feature>
<dbReference type="SUPFAM" id="SSF103473">
    <property type="entry name" value="MFS general substrate transporter"/>
    <property type="match status" value="1"/>
</dbReference>
<protein>
    <recommendedName>
        <fullName evidence="9">MFS transporter</fullName>
    </recommendedName>
</protein>
<keyword evidence="8" id="KW-1185">Reference proteome</keyword>
<gene>
    <name evidence="7" type="ORF">GCM10009559_38050</name>
</gene>
<dbReference type="InterPro" id="IPR036259">
    <property type="entry name" value="MFS_trans_sf"/>
</dbReference>
<evidence type="ECO:0000256" key="5">
    <source>
        <dbReference type="ARBA" id="ARBA00023136"/>
    </source>
</evidence>
<feature type="transmembrane region" description="Helical" evidence="6">
    <location>
        <begin position="73"/>
        <end position="92"/>
    </location>
</feature>
<evidence type="ECO:0000256" key="6">
    <source>
        <dbReference type="SAM" id="Phobius"/>
    </source>
</evidence>
<evidence type="ECO:0000313" key="8">
    <source>
        <dbReference type="Proteomes" id="UP001499967"/>
    </source>
</evidence>
<evidence type="ECO:0000256" key="2">
    <source>
        <dbReference type="ARBA" id="ARBA00022475"/>
    </source>
</evidence>
<evidence type="ECO:0000313" key="7">
    <source>
        <dbReference type="EMBL" id="GAA0942104.1"/>
    </source>
</evidence>
<keyword evidence="2" id="KW-1003">Cell membrane</keyword>
<dbReference type="RefSeq" id="WP_343942797.1">
    <property type="nucleotide sequence ID" value="NZ_BAAAHP010000106.1"/>
</dbReference>
<accession>A0ABP4B087</accession>
<dbReference type="InterPro" id="IPR050189">
    <property type="entry name" value="MFS_Efflux_Transporters"/>
</dbReference>
<feature type="transmembrane region" description="Helical" evidence="6">
    <location>
        <begin position="137"/>
        <end position="155"/>
    </location>
</feature>
<sequence length="250" mass="24521">MLAALGAGNALTALAPTYPLVLGGRVVAAAGAALYTASATSAAVVLVRLPLLRRDAAPAGSLFAPLSDRRVRGLLTCTFVAFLGIFIPYTHFSAAYEPTTGGDGAHLAGLLLVFGVGGTVGNLSSGVFADRFGARRVIVSVTVALAVVFTALPLLQGSLPAAVAAAAVSGVLSFGVTAPAQQLLVTLAPGAGPVLTALHQSAAYSAVSASGVVGAVAVDDWGGSAVGPLGAVFVLAAAAFTAAGRSRLDR</sequence>
<dbReference type="EMBL" id="BAAAHP010000106">
    <property type="protein sequence ID" value="GAA0942104.1"/>
    <property type="molecule type" value="Genomic_DNA"/>
</dbReference>
<name>A0ABP4B087_9PSEU</name>
<dbReference type="PANTHER" id="PTHR43124">
    <property type="entry name" value="PURINE EFFLUX PUMP PBUE"/>
    <property type="match status" value="1"/>
</dbReference>
<comment type="caution">
    <text evidence="7">The sequence shown here is derived from an EMBL/GenBank/DDBJ whole genome shotgun (WGS) entry which is preliminary data.</text>
</comment>
<reference evidence="8" key="1">
    <citation type="journal article" date="2019" name="Int. J. Syst. Evol. Microbiol.">
        <title>The Global Catalogue of Microorganisms (GCM) 10K type strain sequencing project: providing services to taxonomists for standard genome sequencing and annotation.</title>
        <authorList>
            <consortium name="The Broad Institute Genomics Platform"/>
            <consortium name="The Broad Institute Genome Sequencing Center for Infectious Disease"/>
            <person name="Wu L."/>
            <person name="Ma J."/>
        </authorList>
    </citation>
    <scope>NUCLEOTIDE SEQUENCE [LARGE SCALE GENOMIC DNA]</scope>
    <source>
        <strain evidence="8">JCM 11117</strain>
    </source>
</reference>
<keyword evidence="4 6" id="KW-1133">Transmembrane helix</keyword>
<evidence type="ECO:0000256" key="1">
    <source>
        <dbReference type="ARBA" id="ARBA00004651"/>
    </source>
</evidence>
<feature type="transmembrane region" description="Helical" evidence="6">
    <location>
        <begin position="161"/>
        <end position="180"/>
    </location>
</feature>
<keyword evidence="5 6" id="KW-0472">Membrane</keyword>
<dbReference type="Proteomes" id="UP001499967">
    <property type="component" value="Unassembled WGS sequence"/>
</dbReference>
<proteinExistence type="predicted"/>
<evidence type="ECO:0008006" key="9">
    <source>
        <dbReference type="Google" id="ProtNLM"/>
    </source>
</evidence>
<comment type="subcellular location">
    <subcellularLocation>
        <location evidence="1">Cell membrane</location>
        <topology evidence="1">Multi-pass membrane protein</topology>
    </subcellularLocation>
</comment>